<protein>
    <recommendedName>
        <fullName evidence="7">Pentapeptide MXKDX repeat protein</fullName>
    </recommendedName>
</protein>
<dbReference type="AlphaFoldDB" id="A0A841JGP7"/>
<organism evidence="4 6">
    <name type="scientific">Mucilaginibacter lappiensis</name>
    <dbReference type="NCBI Taxonomy" id="354630"/>
    <lineage>
        <taxon>Bacteria</taxon>
        <taxon>Pseudomonadati</taxon>
        <taxon>Bacteroidota</taxon>
        <taxon>Sphingobacteriia</taxon>
        <taxon>Sphingobacteriales</taxon>
        <taxon>Sphingobacteriaceae</taxon>
        <taxon>Mucilaginibacter</taxon>
    </lineage>
</organism>
<accession>A0A841JGP7</accession>
<dbReference type="Proteomes" id="UP000548326">
    <property type="component" value="Unassembled WGS sequence"/>
</dbReference>
<evidence type="ECO:0000313" key="3">
    <source>
        <dbReference type="EMBL" id="MBB6108086.1"/>
    </source>
</evidence>
<feature type="compositionally biased region" description="Low complexity" evidence="1">
    <location>
        <begin position="59"/>
        <end position="70"/>
    </location>
</feature>
<evidence type="ECO:0008006" key="7">
    <source>
        <dbReference type="Google" id="ProtNLM"/>
    </source>
</evidence>
<keyword evidence="5" id="KW-1185">Reference proteome</keyword>
<evidence type="ECO:0000313" key="5">
    <source>
        <dbReference type="Proteomes" id="UP000541583"/>
    </source>
</evidence>
<feature type="compositionally biased region" description="Basic and acidic residues" evidence="1">
    <location>
        <begin position="29"/>
        <end position="56"/>
    </location>
</feature>
<evidence type="ECO:0000313" key="6">
    <source>
        <dbReference type="Proteomes" id="UP000548326"/>
    </source>
</evidence>
<dbReference type="RefSeq" id="WP_076379014.1">
    <property type="nucleotide sequence ID" value="NZ_FTMG01000028.1"/>
</dbReference>
<gene>
    <name evidence="4" type="ORF">HDF22_003836</name>
    <name evidence="3" type="ORF">HDF23_000821</name>
</gene>
<dbReference type="EMBL" id="JACHCA010000011">
    <property type="protein sequence ID" value="MBB6129704.1"/>
    <property type="molecule type" value="Genomic_DNA"/>
</dbReference>
<reference evidence="5 6" key="1">
    <citation type="submission" date="2020-08" db="EMBL/GenBank/DDBJ databases">
        <title>Genomic Encyclopedia of Type Strains, Phase IV (KMG-V): Genome sequencing to study the core and pangenomes of soil and plant-associated prokaryotes.</title>
        <authorList>
            <person name="Whitman W."/>
        </authorList>
    </citation>
    <scope>NUCLEOTIDE SEQUENCE [LARGE SCALE GENOMIC DNA]</scope>
    <source>
        <strain evidence="3 5">ANJLi2</strain>
        <strain evidence="4 6">MP601</strain>
    </source>
</reference>
<feature type="chain" id="PRO_5032533060" description="Pentapeptide MXKDX repeat protein" evidence="2">
    <location>
        <begin position="23"/>
        <end position="70"/>
    </location>
</feature>
<sequence>MKKLFTMLMLAVMSFGALTTYALPQTKKDGTADKRYKANKADKTKLKKDGTPDKRYKAAKPAAAPAKKKA</sequence>
<dbReference type="EMBL" id="JACHCB010000002">
    <property type="protein sequence ID" value="MBB6108086.1"/>
    <property type="molecule type" value="Genomic_DNA"/>
</dbReference>
<feature type="signal peptide" evidence="2">
    <location>
        <begin position="1"/>
        <end position="22"/>
    </location>
</feature>
<name>A0A841JGP7_9SPHI</name>
<evidence type="ECO:0000256" key="1">
    <source>
        <dbReference type="SAM" id="MobiDB-lite"/>
    </source>
</evidence>
<keyword evidence="2" id="KW-0732">Signal</keyword>
<feature type="region of interest" description="Disordered" evidence="1">
    <location>
        <begin position="29"/>
        <end position="70"/>
    </location>
</feature>
<dbReference type="OrthoDB" id="773046at2"/>
<dbReference type="Proteomes" id="UP000541583">
    <property type="component" value="Unassembled WGS sequence"/>
</dbReference>
<proteinExistence type="predicted"/>
<evidence type="ECO:0000313" key="4">
    <source>
        <dbReference type="EMBL" id="MBB6129704.1"/>
    </source>
</evidence>
<evidence type="ECO:0000256" key="2">
    <source>
        <dbReference type="SAM" id="SignalP"/>
    </source>
</evidence>
<comment type="caution">
    <text evidence="4">The sequence shown here is derived from an EMBL/GenBank/DDBJ whole genome shotgun (WGS) entry which is preliminary data.</text>
</comment>